<gene>
    <name evidence="2" type="ORF">NDU88_001440</name>
</gene>
<dbReference type="EMBL" id="JANPWB010000005">
    <property type="protein sequence ID" value="KAJ1184637.1"/>
    <property type="molecule type" value="Genomic_DNA"/>
</dbReference>
<feature type="region of interest" description="Disordered" evidence="1">
    <location>
        <begin position="1"/>
        <end position="53"/>
    </location>
</feature>
<sequence>MGGTWSTRSRTGTPGRSPPDPPRQAPRQKKLRPAVRGERCGPKIPKQCPKQQLQTALTPAASALCLPVDDDKSEDDDRYIIAAVSSLNDASPGDDAKGGWKAAVKKDEALSQIEAFIKIGWPDKGMLQGEVMLYYGLRN</sequence>
<proteinExistence type="predicted"/>
<comment type="caution">
    <text evidence="2">The sequence shown here is derived from an EMBL/GenBank/DDBJ whole genome shotgun (WGS) entry which is preliminary data.</text>
</comment>
<dbReference type="Proteomes" id="UP001066276">
    <property type="component" value="Chromosome 3_1"/>
</dbReference>
<organism evidence="2 3">
    <name type="scientific">Pleurodeles waltl</name>
    <name type="common">Iberian ribbed newt</name>
    <dbReference type="NCBI Taxonomy" id="8319"/>
    <lineage>
        <taxon>Eukaryota</taxon>
        <taxon>Metazoa</taxon>
        <taxon>Chordata</taxon>
        <taxon>Craniata</taxon>
        <taxon>Vertebrata</taxon>
        <taxon>Euteleostomi</taxon>
        <taxon>Amphibia</taxon>
        <taxon>Batrachia</taxon>
        <taxon>Caudata</taxon>
        <taxon>Salamandroidea</taxon>
        <taxon>Salamandridae</taxon>
        <taxon>Pleurodelinae</taxon>
        <taxon>Pleurodeles</taxon>
    </lineage>
</organism>
<accession>A0AAV7UAB0</accession>
<reference evidence="2" key="1">
    <citation type="journal article" date="2022" name="bioRxiv">
        <title>Sequencing and chromosome-scale assembly of the giantPleurodeles waltlgenome.</title>
        <authorList>
            <person name="Brown T."/>
            <person name="Elewa A."/>
            <person name="Iarovenko S."/>
            <person name="Subramanian E."/>
            <person name="Araus A.J."/>
            <person name="Petzold A."/>
            <person name="Susuki M."/>
            <person name="Suzuki K.-i.T."/>
            <person name="Hayashi T."/>
            <person name="Toyoda A."/>
            <person name="Oliveira C."/>
            <person name="Osipova E."/>
            <person name="Leigh N.D."/>
            <person name="Simon A."/>
            <person name="Yun M.H."/>
        </authorList>
    </citation>
    <scope>NUCLEOTIDE SEQUENCE</scope>
    <source>
        <strain evidence="2">20211129_DDA</strain>
        <tissue evidence="2">Liver</tissue>
    </source>
</reference>
<protein>
    <submittedName>
        <fullName evidence="2">Uncharacterized protein</fullName>
    </submittedName>
</protein>
<feature type="compositionally biased region" description="Low complexity" evidence="1">
    <location>
        <begin position="1"/>
        <end position="15"/>
    </location>
</feature>
<dbReference type="AlphaFoldDB" id="A0AAV7UAB0"/>
<evidence type="ECO:0000313" key="3">
    <source>
        <dbReference type="Proteomes" id="UP001066276"/>
    </source>
</evidence>
<evidence type="ECO:0000313" key="2">
    <source>
        <dbReference type="EMBL" id="KAJ1184637.1"/>
    </source>
</evidence>
<evidence type="ECO:0000256" key="1">
    <source>
        <dbReference type="SAM" id="MobiDB-lite"/>
    </source>
</evidence>
<keyword evidence="3" id="KW-1185">Reference proteome</keyword>
<name>A0AAV7UAB0_PLEWA</name>